<dbReference type="SUPFAM" id="SSF55874">
    <property type="entry name" value="ATPase domain of HSP90 chaperone/DNA topoisomerase II/histidine kinase"/>
    <property type="match status" value="1"/>
</dbReference>
<dbReference type="InterPro" id="IPR036097">
    <property type="entry name" value="HisK_dim/P_sf"/>
</dbReference>
<dbReference type="Pfam" id="PF00512">
    <property type="entry name" value="HisKA"/>
    <property type="match status" value="1"/>
</dbReference>
<dbReference type="SMART" id="SM00387">
    <property type="entry name" value="HATPase_c"/>
    <property type="match status" value="1"/>
</dbReference>
<evidence type="ECO:0000256" key="2">
    <source>
        <dbReference type="ARBA" id="ARBA00012438"/>
    </source>
</evidence>
<dbReference type="EMBL" id="KC246854">
    <property type="protein sequence ID" value="AHF25834.1"/>
    <property type="molecule type" value="Genomic_DNA"/>
</dbReference>
<dbReference type="GO" id="GO:0004721">
    <property type="term" value="F:phosphoprotein phosphatase activity"/>
    <property type="evidence" value="ECO:0007669"/>
    <property type="project" value="TreeGrafter"/>
</dbReference>
<keyword evidence="4" id="KW-0808">Transferase</keyword>
<dbReference type="Pfam" id="PF02518">
    <property type="entry name" value="HATPase_c"/>
    <property type="match status" value="1"/>
</dbReference>
<dbReference type="SUPFAM" id="SSF47384">
    <property type="entry name" value="Homodimeric domain of signal transducing histidine kinase"/>
    <property type="match status" value="1"/>
</dbReference>
<evidence type="ECO:0000313" key="10">
    <source>
        <dbReference type="EMBL" id="AHF25834.1"/>
    </source>
</evidence>
<dbReference type="PROSITE" id="PS50109">
    <property type="entry name" value="HIS_KIN"/>
    <property type="match status" value="1"/>
</dbReference>
<dbReference type="InterPro" id="IPR036890">
    <property type="entry name" value="HATPase_C_sf"/>
</dbReference>
<dbReference type="GO" id="GO:0005886">
    <property type="term" value="C:plasma membrane"/>
    <property type="evidence" value="ECO:0007669"/>
    <property type="project" value="TreeGrafter"/>
</dbReference>
<evidence type="ECO:0000256" key="5">
    <source>
        <dbReference type="ARBA" id="ARBA00022777"/>
    </source>
</evidence>
<comment type="catalytic activity">
    <reaction evidence="1">
        <text>ATP + protein L-histidine = ADP + protein N-phospho-L-histidine.</text>
        <dbReference type="EC" id="2.7.13.3"/>
    </reaction>
</comment>
<dbReference type="EC" id="2.7.13.3" evidence="2"/>
<keyword evidence="3" id="KW-0597">Phosphoprotein</keyword>
<dbReference type="SMART" id="SM00388">
    <property type="entry name" value="HisKA"/>
    <property type="match status" value="1"/>
</dbReference>
<evidence type="ECO:0000256" key="8">
    <source>
        <dbReference type="SAM" id="Phobius"/>
    </source>
</evidence>
<dbReference type="InterPro" id="IPR050351">
    <property type="entry name" value="BphY/WalK/GraS-like"/>
</dbReference>
<keyword evidence="8" id="KW-0472">Membrane</keyword>
<dbReference type="PRINTS" id="PR00344">
    <property type="entry name" value="BCTRLSENSOR"/>
</dbReference>
<dbReference type="GO" id="GO:0016036">
    <property type="term" value="P:cellular response to phosphate starvation"/>
    <property type="evidence" value="ECO:0007669"/>
    <property type="project" value="TreeGrafter"/>
</dbReference>
<proteinExistence type="predicted"/>
<feature type="transmembrane region" description="Helical" evidence="8">
    <location>
        <begin position="12"/>
        <end position="34"/>
    </location>
</feature>
<keyword evidence="8" id="KW-0812">Transmembrane</keyword>
<keyword evidence="5 10" id="KW-0418">Kinase</keyword>
<dbReference type="InterPro" id="IPR004358">
    <property type="entry name" value="Sig_transdc_His_kin-like_C"/>
</dbReference>
<sequence>MIKQLQRRFIRIAVVALTVAMVLVVGIVNVANWISVRGELFSTLSLIVPAETTDEIPAAPVILPSEPAETAPPARREESGATQEAGQANDPFPPRNRHFRNMVAESKWFTGILSEEGEVKFYRLEQMENLEEETARELVFQAAGGNRTEGILQDYLFRVQTLRSGKKRVVLLNCETRLTAVRNLILISVIACAGGILLAWLLVTLASRKAVEPTIRNMEQQKQFITNASHELKTPLTVISTNMELMEMEDADNPWIKSTQKQTAVLRRLVDELVYLSRMEEENSRLTVEQIDAGKLLEETAEPFISMAEFSGREMTVEAEEGLQITGDRASLQRLMSTLCDNAVKYASAGPIRAEIHAEGKNHVALRVSNPVAEPLTRKQCEQLFNRFYRVDESRSKEKKAGFGIGLAIAAAIAEKHGGRISAAMEDENIVFTCVLPKEAKF</sequence>
<protein>
    <recommendedName>
        <fullName evidence="2">histidine kinase</fullName>
        <ecNumber evidence="2">2.7.13.3</ecNumber>
    </recommendedName>
</protein>
<dbReference type="CDD" id="cd00082">
    <property type="entry name" value="HisKA"/>
    <property type="match status" value="1"/>
</dbReference>
<dbReference type="InterPro" id="IPR003661">
    <property type="entry name" value="HisK_dim/P_dom"/>
</dbReference>
<feature type="transmembrane region" description="Helical" evidence="8">
    <location>
        <begin position="184"/>
        <end position="206"/>
    </location>
</feature>
<dbReference type="AlphaFoldDB" id="W0FQS2"/>
<evidence type="ECO:0000256" key="3">
    <source>
        <dbReference type="ARBA" id="ARBA00022553"/>
    </source>
</evidence>
<evidence type="ECO:0000259" key="9">
    <source>
        <dbReference type="PROSITE" id="PS50109"/>
    </source>
</evidence>
<dbReference type="PANTHER" id="PTHR45453:SF1">
    <property type="entry name" value="PHOSPHATE REGULON SENSOR PROTEIN PHOR"/>
    <property type="match status" value="1"/>
</dbReference>
<accession>W0FQS2</accession>
<dbReference type="Gene3D" id="1.10.287.130">
    <property type="match status" value="1"/>
</dbReference>
<evidence type="ECO:0000256" key="6">
    <source>
        <dbReference type="ARBA" id="ARBA00023012"/>
    </source>
</evidence>
<dbReference type="Gene3D" id="3.30.565.10">
    <property type="entry name" value="Histidine kinase-like ATPase, C-terminal domain"/>
    <property type="match status" value="1"/>
</dbReference>
<name>W0FQS2_9BACT</name>
<dbReference type="InterPro" id="IPR005467">
    <property type="entry name" value="His_kinase_dom"/>
</dbReference>
<evidence type="ECO:0000256" key="1">
    <source>
        <dbReference type="ARBA" id="ARBA00000085"/>
    </source>
</evidence>
<evidence type="ECO:0000256" key="4">
    <source>
        <dbReference type="ARBA" id="ARBA00022679"/>
    </source>
</evidence>
<feature type="domain" description="Histidine kinase" evidence="9">
    <location>
        <begin position="227"/>
        <end position="440"/>
    </location>
</feature>
<keyword evidence="8" id="KW-1133">Transmembrane helix</keyword>
<dbReference type="GO" id="GO:0000155">
    <property type="term" value="F:phosphorelay sensor kinase activity"/>
    <property type="evidence" value="ECO:0007669"/>
    <property type="project" value="InterPro"/>
</dbReference>
<feature type="region of interest" description="Disordered" evidence="7">
    <location>
        <begin position="65"/>
        <end position="96"/>
    </location>
</feature>
<keyword evidence="6" id="KW-0902">Two-component regulatory system</keyword>
<dbReference type="InterPro" id="IPR003594">
    <property type="entry name" value="HATPase_dom"/>
</dbReference>
<dbReference type="PANTHER" id="PTHR45453">
    <property type="entry name" value="PHOSPHATE REGULON SENSOR PROTEIN PHOR"/>
    <property type="match status" value="1"/>
</dbReference>
<evidence type="ECO:0000256" key="7">
    <source>
        <dbReference type="SAM" id="MobiDB-lite"/>
    </source>
</evidence>
<reference evidence="10" key="1">
    <citation type="journal article" date="2013" name="PLoS ONE">
        <title>Metagenomic insights into the carbohydrate-active enzymes carried by the microorganisms adhering to solid digesta in the rumen of cows.</title>
        <authorList>
            <person name="Wang L."/>
            <person name="Hatem A."/>
            <person name="Catalyurek U.V."/>
            <person name="Morrison M."/>
            <person name="Yu Z."/>
        </authorList>
    </citation>
    <scope>NUCLEOTIDE SEQUENCE</scope>
</reference>
<organism evidence="10">
    <name type="scientific">uncultured bacterium Contigcl_1149</name>
    <dbReference type="NCBI Taxonomy" id="1393644"/>
    <lineage>
        <taxon>Bacteria</taxon>
        <taxon>environmental samples</taxon>
    </lineage>
</organism>